<organism evidence="3 4">
    <name type="scientific">Dreissena polymorpha</name>
    <name type="common">Zebra mussel</name>
    <name type="synonym">Mytilus polymorpha</name>
    <dbReference type="NCBI Taxonomy" id="45954"/>
    <lineage>
        <taxon>Eukaryota</taxon>
        <taxon>Metazoa</taxon>
        <taxon>Spiralia</taxon>
        <taxon>Lophotrochozoa</taxon>
        <taxon>Mollusca</taxon>
        <taxon>Bivalvia</taxon>
        <taxon>Autobranchia</taxon>
        <taxon>Heteroconchia</taxon>
        <taxon>Euheterodonta</taxon>
        <taxon>Imparidentia</taxon>
        <taxon>Neoheterodontei</taxon>
        <taxon>Myida</taxon>
        <taxon>Dreissenoidea</taxon>
        <taxon>Dreissenidae</taxon>
        <taxon>Dreissena</taxon>
    </lineage>
</organism>
<dbReference type="Proteomes" id="UP000828390">
    <property type="component" value="Unassembled WGS sequence"/>
</dbReference>
<dbReference type="InterPro" id="IPR007110">
    <property type="entry name" value="Ig-like_dom"/>
</dbReference>
<proteinExistence type="predicted"/>
<protein>
    <recommendedName>
        <fullName evidence="2">Ig-like domain-containing protein</fullName>
    </recommendedName>
</protein>
<sequence length="98" mass="10536">MYSCQKESPSLATTEGRKDGNLLADCPKTISNKLRDNAEEEVGRDVPAECPLTGPVIECPVTGPVNDRPVAEATWSRTGGEKSRQAELSPLRPDLKVG</sequence>
<feature type="domain" description="Ig-like" evidence="2">
    <location>
        <begin position="27"/>
        <end position="98"/>
    </location>
</feature>
<feature type="compositionally biased region" description="Polar residues" evidence="1">
    <location>
        <begin position="1"/>
        <end position="13"/>
    </location>
</feature>
<evidence type="ECO:0000259" key="2">
    <source>
        <dbReference type="PROSITE" id="PS50835"/>
    </source>
</evidence>
<dbReference type="AlphaFoldDB" id="A0A9D4E4S7"/>
<name>A0A9D4E4S7_DREPO</name>
<keyword evidence="4" id="KW-1185">Reference proteome</keyword>
<evidence type="ECO:0000313" key="3">
    <source>
        <dbReference type="EMBL" id="KAH3771945.1"/>
    </source>
</evidence>
<reference evidence="3" key="1">
    <citation type="journal article" date="2019" name="bioRxiv">
        <title>The Genome of the Zebra Mussel, Dreissena polymorpha: A Resource for Invasive Species Research.</title>
        <authorList>
            <person name="McCartney M.A."/>
            <person name="Auch B."/>
            <person name="Kono T."/>
            <person name="Mallez S."/>
            <person name="Zhang Y."/>
            <person name="Obille A."/>
            <person name="Becker A."/>
            <person name="Abrahante J.E."/>
            <person name="Garbe J."/>
            <person name="Badalamenti J.P."/>
            <person name="Herman A."/>
            <person name="Mangelson H."/>
            <person name="Liachko I."/>
            <person name="Sullivan S."/>
            <person name="Sone E.D."/>
            <person name="Koren S."/>
            <person name="Silverstein K.A.T."/>
            <person name="Beckman K.B."/>
            <person name="Gohl D.M."/>
        </authorList>
    </citation>
    <scope>NUCLEOTIDE SEQUENCE</scope>
    <source>
        <strain evidence="3">Duluth1</strain>
        <tissue evidence="3">Whole animal</tissue>
    </source>
</reference>
<feature type="region of interest" description="Disordered" evidence="1">
    <location>
        <begin position="74"/>
        <end position="98"/>
    </location>
</feature>
<evidence type="ECO:0000313" key="4">
    <source>
        <dbReference type="Proteomes" id="UP000828390"/>
    </source>
</evidence>
<dbReference type="PROSITE" id="PS50835">
    <property type="entry name" value="IG_LIKE"/>
    <property type="match status" value="1"/>
</dbReference>
<accession>A0A9D4E4S7</accession>
<comment type="caution">
    <text evidence="3">The sequence shown here is derived from an EMBL/GenBank/DDBJ whole genome shotgun (WGS) entry which is preliminary data.</text>
</comment>
<feature type="region of interest" description="Disordered" evidence="1">
    <location>
        <begin position="1"/>
        <end position="25"/>
    </location>
</feature>
<dbReference type="EMBL" id="JAIWYP010000009">
    <property type="protein sequence ID" value="KAH3771945.1"/>
    <property type="molecule type" value="Genomic_DNA"/>
</dbReference>
<evidence type="ECO:0000256" key="1">
    <source>
        <dbReference type="SAM" id="MobiDB-lite"/>
    </source>
</evidence>
<gene>
    <name evidence="3" type="ORF">DPMN_173274</name>
</gene>
<reference evidence="3" key="2">
    <citation type="submission" date="2020-11" db="EMBL/GenBank/DDBJ databases">
        <authorList>
            <person name="McCartney M.A."/>
            <person name="Auch B."/>
            <person name="Kono T."/>
            <person name="Mallez S."/>
            <person name="Becker A."/>
            <person name="Gohl D.M."/>
            <person name="Silverstein K.A.T."/>
            <person name="Koren S."/>
            <person name="Bechman K.B."/>
            <person name="Herman A."/>
            <person name="Abrahante J.E."/>
            <person name="Garbe J."/>
        </authorList>
    </citation>
    <scope>NUCLEOTIDE SEQUENCE</scope>
    <source>
        <strain evidence="3">Duluth1</strain>
        <tissue evidence="3">Whole animal</tissue>
    </source>
</reference>